<dbReference type="Pfam" id="PF04987">
    <property type="entry name" value="PigN"/>
    <property type="match status" value="1"/>
</dbReference>
<keyword evidence="5 14" id="KW-0337">GPI-anchor biosynthesis</keyword>
<dbReference type="GO" id="GO:0006506">
    <property type="term" value="P:GPI anchor biosynthetic process"/>
    <property type="evidence" value="ECO:0007669"/>
    <property type="project" value="UniProtKB-KW"/>
</dbReference>
<dbReference type="Pfam" id="PF01663">
    <property type="entry name" value="Phosphodiest"/>
    <property type="match status" value="1"/>
</dbReference>
<evidence type="ECO:0000256" key="7">
    <source>
        <dbReference type="ARBA" id="ARBA00022692"/>
    </source>
</evidence>
<dbReference type="InterPro" id="IPR002591">
    <property type="entry name" value="Phosphodiest/P_Trfase"/>
</dbReference>
<evidence type="ECO:0000256" key="9">
    <source>
        <dbReference type="ARBA" id="ARBA00022989"/>
    </source>
</evidence>
<dbReference type="Gene3D" id="3.40.720.10">
    <property type="entry name" value="Alkaline Phosphatase, subunit A"/>
    <property type="match status" value="1"/>
</dbReference>
<reference evidence="17 18" key="1">
    <citation type="journal article" date="2020" name="Microbiol. Resour. Announc.">
        <title>Draft Genome Sequence of a Cladosporium Species Isolated from the Mesophotic Ascidian Didemnum maculosum.</title>
        <authorList>
            <person name="Gioti A."/>
            <person name="Siaperas R."/>
            <person name="Nikolaivits E."/>
            <person name="Le Goff G."/>
            <person name="Ouazzani J."/>
            <person name="Kotoulas G."/>
            <person name="Topakas E."/>
        </authorList>
    </citation>
    <scope>NUCLEOTIDE SEQUENCE [LARGE SCALE GENOMIC DNA]</scope>
    <source>
        <strain evidence="17 18">TM138-S3</strain>
    </source>
</reference>
<keyword evidence="6 14" id="KW-0808">Transferase</keyword>
<comment type="caution">
    <text evidence="17">The sequence shown here is derived from an EMBL/GenBank/DDBJ whole genome shotgun (WGS) entry which is preliminary data.</text>
</comment>
<feature type="transmembrane region" description="Helical" evidence="14">
    <location>
        <begin position="638"/>
        <end position="658"/>
    </location>
</feature>
<dbReference type="PANTHER" id="PTHR12250">
    <property type="entry name" value="PHOSPHATIDYLINOSITOL GLYCAN, CLASS N"/>
    <property type="match status" value="1"/>
</dbReference>
<dbReference type="GO" id="GO:0005789">
    <property type="term" value="C:endoplasmic reticulum membrane"/>
    <property type="evidence" value="ECO:0007669"/>
    <property type="project" value="UniProtKB-SubCell"/>
</dbReference>
<dbReference type="PANTHER" id="PTHR12250:SF0">
    <property type="entry name" value="GPI ETHANOLAMINE PHOSPHATE TRANSFERASE 1"/>
    <property type="match status" value="1"/>
</dbReference>
<dbReference type="InterPro" id="IPR017852">
    <property type="entry name" value="GPI_EtnP_transferase_1_C"/>
</dbReference>
<keyword evidence="8 14" id="KW-0256">Endoplasmic reticulum</keyword>
<evidence type="ECO:0000256" key="6">
    <source>
        <dbReference type="ARBA" id="ARBA00022679"/>
    </source>
</evidence>
<evidence type="ECO:0000256" key="5">
    <source>
        <dbReference type="ARBA" id="ARBA00022502"/>
    </source>
</evidence>
<feature type="transmembrane region" description="Helical" evidence="14">
    <location>
        <begin position="767"/>
        <end position="783"/>
    </location>
</feature>
<feature type="transmembrane region" description="Helical" evidence="14">
    <location>
        <begin position="587"/>
        <end position="604"/>
    </location>
</feature>
<comment type="subcellular location">
    <subcellularLocation>
        <location evidence="1 14">Endoplasmic reticulum membrane</location>
        <topology evidence="1 14">Multi-pass membrane protein</topology>
    </subcellularLocation>
</comment>
<feature type="transmembrane region" description="Helical" evidence="14">
    <location>
        <begin position="844"/>
        <end position="866"/>
    </location>
</feature>
<feature type="transmembrane region" description="Helical" evidence="14">
    <location>
        <begin position="611"/>
        <end position="632"/>
    </location>
</feature>
<sequence>MARLGRMGFLALAVVFHVIYVFSIFDIYFVSPIVTGMRAFGVDTPKAPAKRLVLYVGDGLRADKAFQYFPDPSPEDPNDPASLEPRPLAPFLRSRVLEHGTFGVSHTRVPTESRPGHVALIAGLYEDVSAVTTGWKLNPVDFDSVFNRSRHTWSWGSPDILPMFSTGAVPGRVEDYTYGAEFEDFSKDATELDFWVFDRVKQLFKDAETDPELDARLRQDKLVFFLHLLGLDTTGHAYRPYSKEYLHNIKIVDEGVREITELINSFYGDDETAFVFTADHGMSDWGSHGDGHPDNTRTPLIAWGSGVSKPVTAAEGKAPGHEDGFSSDWHLDHVKRHDVAQADIATLMAYLAGLEYPVNSVGELPLSFIDSDDKEKAKAMLVNARQILEMYRIKEEQKKATEFRYKPYHGFAKAEQTVDHRLSLIEQQIQDGHYDEAISSSDELMQLALQGLRYLQTYDWLFLRALITTGYLGWIAFAFTTAVDLHMLGGKVETSRTNTSIVAFTSFLVLLYSFLFAQSSPPQYYAYAFFPVMFWEEVYARRQALAEGKNKLFSNFEKSDTMKFSLNLALYIGILEVMVQSYQYREVYTVCYLLATAWPFFYGTGFVRKNWVLCSTWACACTAMSIFTLLPAMKVESAGLILLGGLLILLVGVLYVLLEKSLLVQAAPGKAGLASNKADGISRTIMGVQVGLVALAMLVTRSSVSSLQAKQGLPLGTQVVGWATLIASLVVPFLHALQPQDHYLHRLAITFLAFGPLFVILTISYEGLFYFAIAITLLSWVRLEHRIHQSFSSPTPLPQPTANGSALKSELTTPLSPAATAASTRDRALQTGAYRSLTLSDARICLFFLFLLQSAFYSTGNIASISSFSLDAVYRLIPIFDPFSQGALLVLKLLAPFALVSANLGILTKRLRLRGGSLFAVVMAIGDYLTLRFFWEVKDEGSWLEIGESITKFVIASLLCIFVAGLEGISELFVRGVEFADEQEGVLGSSSAGEGDRRANGGVGEVKGAE</sequence>
<evidence type="ECO:0000256" key="3">
    <source>
        <dbReference type="ARBA" id="ARBA00008400"/>
    </source>
</evidence>
<evidence type="ECO:0000313" key="18">
    <source>
        <dbReference type="Proteomes" id="UP000803884"/>
    </source>
</evidence>
<evidence type="ECO:0000256" key="10">
    <source>
        <dbReference type="ARBA" id="ARBA00023136"/>
    </source>
</evidence>
<keyword evidence="7 14" id="KW-0812">Transmembrane</keyword>
<evidence type="ECO:0000256" key="12">
    <source>
        <dbReference type="ARBA" id="ARBA00023316"/>
    </source>
</evidence>
<dbReference type="GO" id="GO:0071555">
    <property type="term" value="P:cell wall organization"/>
    <property type="evidence" value="ECO:0007669"/>
    <property type="project" value="UniProtKB-KW"/>
</dbReference>
<evidence type="ECO:0000256" key="1">
    <source>
        <dbReference type="ARBA" id="ARBA00004477"/>
    </source>
</evidence>
<comment type="pathway">
    <text evidence="2 14">Glycolipid biosynthesis; glycosylphosphatidylinositol-anchor biosynthesis.</text>
</comment>
<feature type="transmembrane region" description="Helical" evidence="14">
    <location>
        <begin position="680"/>
        <end position="699"/>
    </location>
</feature>
<feature type="compositionally biased region" description="Gly residues" evidence="15">
    <location>
        <begin position="1001"/>
        <end position="1010"/>
    </location>
</feature>
<dbReference type="EMBL" id="JAAQHG020000021">
    <property type="protein sequence ID" value="KAL1585178.1"/>
    <property type="molecule type" value="Genomic_DNA"/>
</dbReference>
<feature type="transmembrane region" description="Helical" evidence="14">
    <location>
        <begin position="719"/>
        <end position="737"/>
    </location>
</feature>
<proteinExistence type="inferred from homology"/>
<name>A0AB34KK45_9PEZI</name>
<dbReference type="InterPro" id="IPR037671">
    <property type="entry name" value="PIGN_N"/>
</dbReference>
<dbReference type="EC" id="2.-.-.-" evidence="14"/>
<keyword evidence="9 14" id="KW-1133">Transmembrane helix</keyword>
<protein>
    <recommendedName>
        <fullName evidence="4 14">GPI ethanolamine phosphate transferase 1</fullName>
        <ecNumber evidence="14">2.-.-.-</ecNumber>
    </recommendedName>
</protein>
<feature type="transmembrane region" description="Helical" evidence="14">
    <location>
        <begin position="918"/>
        <end position="935"/>
    </location>
</feature>
<evidence type="ECO:0000256" key="13">
    <source>
        <dbReference type="ARBA" id="ARBA00024850"/>
    </source>
</evidence>
<dbReference type="InterPro" id="IPR007070">
    <property type="entry name" value="GPI_EtnP_transferase_1"/>
</dbReference>
<dbReference type="RefSeq" id="XP_069228284.1">
    <property type="nucleotide sequence ID" value="XM_069375094.1"/>
</dbReference>
<feature type="region of interest" description="Disordered" evidence="15">
    <location>
        <begin position="987"/>
        <end position="1010"/>
    </location>
</feature>
<dbReference type="FunFam" id="3.40.720.10:FF:000015">
    <property type="entry name" value="GPI ethanolamine phosphate transferase 1"/>
    <property type="match status" value="1"/>
</dbReference>
<evidence type="ECO:0000313" key="17">
    <source>
        <dbReference type="EMBL" id="KAL1585178.1"/>
    </source>
</evidence>
<dbReference type="InterPro" id="IPR017850">
    <property type="entry name" value="Alkaline_phosphatase_core_sf"/>
</dbReference>
<comment type="function">
    <text evidence="13 14">Ethanolamine phosphate transferase involved in glycosylphosphatidylinositol-anchor biosynthesis. Transfers ethanolamine phosphate to the first alpha-1,4-linked mannose of the glycosylphosphatidylinositol precursor of GPI-anchor.</text>
</comment>
<gene>
    <name evidence="17" type="ORF">WHR41_06489</name>
</gene>
<dbReference type="AlphaFoldDB" id="A0AB34KK45"/>
<evidence type="ECO:0000259" key="16">
    <source>
        <dbReference type="Pfam" id="PF04987"/>
    </source>
</evidence>
<organism evidence="17 18">
    <name type="scientific">Cladosporium halotolerans</name>
    <dbReference type="NCBI Taxonomy" id="1052096"/>
    <lineage>
        <taxon>Eukaryota</taxon>
        <taxon>Fungi</taxon>
        <taxon>Dikarya</taxon>
        <taxon>Ascomycota</taxon>
        <taxon>Pezizomycotina</taxon>
        <taxon>Dothideomycetes</taxon>
        <taxon>Dothideomycetidae</taxon>
        <taxon>Cladosporiales</taxon>
        <taxon>Cladosporiaceae</taxon>
        <taxon>Cladosporium</taxon>
    </lineage>
</organism>
<feature type="transmembrane region" description="Helical" evidence="14">
    <location>
        <begin position="744"/>
        <end position="761"/>
    </location>
</feature>
<keyword evidence="18" id="KW-1185">Reference proteome</keyword>
<keyword evidence="12" id="KW-0961">Cell wall biogenesis/degradation</keyword>
<feature type="transmembrane region" description="Helical" evidence="14">
    <location>
        <begin position="501"/>
        <end position="518"/>
    </location>
</feature>
<keyword evidence="10 14" id="KW-0472">Membrane</keyword>
<accession>A0AB34KK45</accession>
<evidence type="ECO:0000256" key="15">
    <source>
        <dbReference type="SAM" id="MobiDB-lite"/>
    </source>
</evidence>
<feature type="transmembrane region" description="Helical" evidence="14">
    <location>
        <begin position="886"/>
        <end position="906"/>
    </location>
</feature>
<evidence type="ECO:0000256" key="4">
    <source>
        <dbReference type="ARBA" id="ARBA00020831"/>
    </source>
</evidence>
<feature type="transmembrane region" description="Helical" evidence="14">
    <location>
        <begin position="955"/>
        <end position="974"/>
    </location>
</feature>
<dbReference type="CDD" id="cd16020">
    <property type="entry name" value="GPI_EPT_1"/>
    <property type="match status" value="1"/>
</dbReference>
<feature type="transmembrane region" description="Helical" evidence="14">
    <location>
        <begin position="7"/>
        <end position="30"/>
    </location>
</feature>
<evidence type="ECO:0000256" key="8">
    <source>
        <dbReference type="ARBA" id="ARBA00022824"/>
    </source>
</evidence>
<keyword evidence="11" id="KW-0325">Glycoprotein</keyword>
<evidence type="ECO:0000256" key="2">
    <source>
        <dbReference type="ARBA" id="ARBA00004687"/>
    </source>
</evidence>
<dbReference type="GeneID" id="96007932"/>
<comment type="similarity">
    <text evidence="3 14">Belongs to the PIGG/PIGN/PIGO family. PIGN subfamily.</text>
</comment>
<evidence type="ECO:0000256" key="14">
    <source>
        <dbReference type="RuleBase" id="RU367138"/>
    </source>
</evidence>
<dbReference type="SUPFAM" id="SSF53649">
    <property type="entry name" value="Alkaline phosphatase-like"/>
    <property type="match status" value="1"/>
</dbReference>
<feature type="domain" description="GPI ethanolamine phosphate transferase 1 C-terminal" evidence="16">
    <location>
        <begin position="450"/>
        <end position="942"/>
    </location>
</feature>
<dbReference type="Proteomes" id="UP000803884">
    <property type="component" value="Unassembled WGS sequence"/>
</dbReference>
<evidence type="ECO:0000256" key="11">
    <source>
        <dbReference type="ARBA" id="ARBA00023180"/>
    </source>
</evidence>
<dbReference type="GO" id="GO:0051377">
    <property type="term" value="F:mannose-ethanolamine phosphotransferase activity"/>
    <property type="evidence" value="ECO:0007669"/>
    <property type="project" value="UniProtKB-UniRule"/>
</dbReference>